<accession>Q0F346</accession>
<evidence type="ECO:0000313" key="1">
    <source>
        <dbReference type="EMBL" id="EAU56095.1"/>
    </source>
</evidence>
<comment type="caution">
    <text evidence="1">The sequence shown here is derived from an EMBL/GenBank/DDBJ whole genome shotgun (WGS) entry which is preliminary data.</text>
</comment>
<dbReference type="HOGENOM" id="CLU_2683502_0_0_0"/>
<evidence type="ECO:0000313" key="2">
    <source>
        <dbReference type="Proteomes" id="UP000005297"/>
    </source>
</evidence>
<gene>
    <name evidence="1" type="ORF">SPV1_04723</name>
</gene>
<dbReference type="Proteomes" id="UP000005297">
    <property type="component" value="Unassembled WGS sequence"/>
</dbReference>
<dbReference type="RefSeq" id="WP_009851240.1">
    <property type="nucleotide sequence ID" value="NZ_DS022295.1"/>
</dbReference>
<sequence length="74" mass="9532">MDLQSELQEIRRTRKRARRKSYRASRLDRYRAEIEELRRKGASLEDIRLWLRRYKRMRITRTAIHYRLRRWQEK</sequence>
<protein>
    <submittedName>
        <fullName evidence="1">Uncharacterized protein</fullName>
    </submittedName>
</protein>
<organism evidence="1 2">
    <name type="scientific">Mariprofundus ferrooxydans PV-1</name>
    <dbReference type="NCBI Taxonomy" id="314345"/>
    <lineage>
        <taxon>Bacteria</taxon>
        <taxon>Pseudomonadati</taxon>
        <taxon>Pseudomonadota</taxon>
        <taxon>Candidatius Mariprofundia</taxon>
        <taxon>Mariprofundales</taxon>
        <taxon>Mariprofundaceae</taxon>
        <taxon>Mariprofundus</taxon>
    </lineage>
</organism>
<dbReference type="AlphaFoldDB" id="Q0F346"/>
<keyword evidence="2" id="KW-1185">Reference proteome</keyword>
<name>Q0F346_9PROT</name>
<reference evidence="1 2" key="1">
    <citation type="submission" date="2006-09" db="EMBL/GenBank/DDBJ databases">
        <authorList>
            <person name="Emerson D."/>
            <person name="Ferriera S."/>
            <person name="Johnson J."/>
            <person name="Kravitz S."/>
            <person name="Halpern A."/>
            <person name="Remington K."/>
            <person name="Beeson K."/>
            <person name="Tran B."/>
            <person name="Rogers Y.-H."/>
            <person name="Friedman R."/>
            <person name="Venter J.C."/>
        </authorList>
    </citation>
    <scope>NUCLEOTIDE SEQUENCE [LARGE SCALE GENOMIC DNA]</scope>
    <source>
        <strain evidence="1 2">PV-1</strain>
    </source>
</reference>
<dbReference type="EMBL" id="AATS01000001">
    <property type="protein sequence ID" value="EAU56095.1"/>
    <property type="molecule type" value="Genomic_DNA"/>
</dbReference>
<dbReference type="InParanoid" id="Q0F346"/>
<proteinExistence type="predicted"/>